<sequence>MISINQTIAQYCKARKDINDDLIALGIPHNDNIVGRIGEYYASQYFISKGKTVIFASKPNEEGFDFKIDHMRYSVKTITAENNVGSTSPLKLNKRWGYLVAVKLDSDFNLMALSVVPYKKVKIYLDENSRKQNKAPSKSKLFRWWKFLDKSNTYIREC</sequence>
<reference evidence="1 2" key="1">
    <citation type="submission" date="2016-03" db="EMBL/GenBank/DDBJ databases">
        <title>Draft genome sequence of Paenibacillus glacialis DSM 22343.</title>
        <authorList>
            <person name="Shin S.-K."/>
            <person name="Yi H."/>
        </authorList>
    </citation>
    <scope>NUCLEOTIDE SEQUENCE [LARGE SCALE GENOMIC DNA]</scope>
    <source>
        <strain evidence="1 2">DSM 22343</strain>
    </source>
</reference>
<protein>
    <recommendedName>
        <fullName evidence="3">PD(D/E)XK endonuclease domain-containing protein</fullName>
    </recommendedName>
</protein>
<name>A0A168JZD9_9BACL</name>
<accession>A0A168JZD9</accession>
<dbReference type="Proteomes" id="UP000076967">
    <property type="component" value="Unassembled WGS sequence"/>
</dbReference>
<gene>
    <name evidence="1" type="ORF">PGLA_15995</name>
</gene>
<organism evidence="1 2">
    <name type="scientific">Paenibacillus glacialis</name>
    <dbReference type="NCBI Taxonomy" id="494026"/>
    <lineage>
        <taxon>Bacteria</taxon>
        <taxon>Bacillati</taxon>
        <taxon>Bacillota</taxon>
        <taxon>Bacilli</taxon>
        <taxon>Bacillales</taxon>
        <taxon>Paenibacillaceae</taxon>
        <taxon>Paenibacillus</taxon>
    </lineage>
</organism>
<dbReference type="OrthoDB" id="2871974at2"/>
<dbReference type="RefSeq" id="WP_068534466.1">
    <property type="nucleotide sequence ID" value="NZ_LVJH01000029.1"/>
</dbReference>
<evidence type="ECO:0008006" key="3">
    <source>
        <dbReference type="Google" id="ProtNLM"/>
    </source>
</evidence>
<dbReference type="STRING" id="494026.PGLA_15995"/>
<proteinExistence type="predicted"/>
<dbReference type="EMBL" id="LVJH01000029">
    <property type="protein sequence ID" value="OAB41309.1"/>
    <property type="molecule type" value="Genomic_DNA"/>
</dbReference>
<evidence type="ECO:0000313" key="1">
    <source>
        <dbReference type="EMBL" id="OAB41309.1"/>
    </source>
</evidence>
<dbReference type="AlphaFoldDB" id="A0A168JZD9"/>
<evidence type="ECO:0000313" key="2">
    <source>
        <dbReference type="Proteomes" id="UP000076967"/>
    </source>
</evidence>
<comment type="caution">
    <text evidence="1">The sequence shown here is derived from an EMBL/GenBank/DDBJ whole genome shotgun (WGS) entry which is preliminary data.</text>
</comment>
<keyword evidence="2" id="KW-1185">Reference proteome</keyword>